<feature type="transmembrane region" description="Helical" evidence="1">
    <location>
        <begin position="93"/>
        <end position="111"/>
    </location>
</feature>
<dbReference type="RefSeq" id="WP_068657081.1">
    <property type="nucleotide sequence ID" value="NZ_CP017773.1"/>
</dbReference>
<evidence type="ECO:0000256" key="1">
    <source>
        <dbReference type="SAM" id="Phobius"/>
    </source>
</evidence>
<dbReference type="EMBL" id="LSFN01000007">
    <property type="protein sequence ID" value="OAB75634.1"/>
    <property type="molecule type" value="Genomic_DNA"/>
</dbReference>
<dbReference type="AlphaFoldDB" id="A0A167EKL6"/>
<feature type="transmembrane region" description="Helical" evidence="1">
    <location>
        <begin position="12"/>
        <end position="33"/>
    </location>
</feature>
<comment type="caution">
    <text evidence="2">The sequence shown here is derived from an EMBL/GenBank/DDBJ whole genome shotgun (WGS) entry which is preliminary data.</text>
</comment>
<gene>
    <name evidence="2" type="ORF">PNBC_08380</name>
</gene>
<keyword evidence="3" id="KW-1185">Reference proteome</keyword>
<keyword evidence="1" id="KW-0472">Membrane</keyword>
<reference evidence="2 3" key="1">
    <citation type="submission" date="2016-02" db="EMBL/GenBank/DDBJ databases">
        <title>Paenibacillus sp. LPB0068, isolated from Crassostrea gigas.</title>
        <authorList>
            <person name="Shin S.-K."/>
            <person name="Yi H."/>
        </authorList>
    </citation>
    <scope>NUCLEOTIDE SEQUENCE [LARGE SCALE GENOMIC DNA]</scope>
    <source>
        <strain evidence="2 3">LPB0068</strain>
    </source>
</reference>
<dbReference type="KEGG" id="pcx:LPB68_21690"/>
<keyword evidence="1" id="KW-1133">Transmembrane helix</keyword>
<protein>
    <submittedName>
        <fullName evidence="2">Uncharacterized protein</fullName>
    </submittedName>
</protein>
<sequence>MQIENLSNLLAIAFGVISTIATLVGLIAIFLSFNMQQNVQKLRDIFWELSKYSRYINTHYNIEAEIHFFEQYTMYDQIYNNGSKLTKRTLTTATYSLVIMSLVFMIILLIIKPPASTLLEFIIATLFIVCVSSTLFLFIRLILFVGNIKKISDLPSPQEILNGNTQKNINTLVIVGQFLKLRIIRWYDKDTYQFLVGLPLPFTDIEVTNELYIGLDNPNEDDDYYSNIIHLPERIIDGKQNISSMYSPYEGFSDYYWFNLATDIRIDSNRDYLRVELSLTSSSNGEEITVQFDNIQIKDLFTSHLNPILVAPKHVYITNENTRLKGYNTTKEMVLDMLSD</sequence>
<evidence type="ECO:0000313" key="2">
    <source>
        <dbReference type="EMBL" id="OAB75634.1"/>
    </source>
</evidence>
<organism evidence="2 3">
    <name type="scientific">Paenibacillus crassostreae</name>
    <dbReference type="NCBI Taxonomy" id="1763538"/>
    <lineage>
        <taxon>Bacteria</taxon>
        <taxon>Bacillati</taxon>
        <taxon>Bacillota</taxon>
        <taxon>Bacilli</taxon>
        <taxon>Bacillales</taxon>
        <taxon>Paenibacillaceae</taxon>
        <taxon>Paenibacillus</taxon>
    </lineage>
</organism>
<name>A0A167EKL6_9BACL</name>
<proteinExistence type="predicted"/>
<evidence type="ECO:0000313" key="3">
    <source>
        <dbReference type="Proteomes" id="UP000077134"/>
    </source>
</evidence>
<keyword evidence="1" id="KW-0812">Transmembrane</keyword>
<accession>A0A167EKL6</accession>
<feature type="transmembrane region" description="Helical" evidence="1">
    <location>
        <begin position="117"/>
        <end position="143"/>
    </location>
</feature>
<dbReference type="Proteomes" id="UP000077134">
    <property type="component" value="Unassembled WGS sequence"/>
</dbReference>